<dbReference type="InterPro" id="IPR043502">
    <property type="entry name" value="DNA/RNA_pol_sf"/>
</dbReference>
<keyword evidence="1" id="KW-0863">Zinc-finger</keyword>
<protein>
    <submittedName>
        <fullName evidence="5">Putative sm1</fullName>
    </submittedName>
</protein>
<sequence length="836" mass="98991">MDNKFFNYIRYNYNLTTVQHLKSIMTCNKKLIHNIHKKIFLIRCRKYGLIPKFYNINMKKFDHLNTKKLQNKLKQISKSLLNVEIAQTIKNLKAIKNKRFIAQNSLQHIDHNLLQNFLDRQQLSKANLFKTLKYSYQQKFNKLMNEQLVNPRTIVNTEDIKKWLLNFTNTSLPTNIEYILALGPKFSLPPNTKKFDFISLLSSLEYSIYNLKDTNTKTRIKNNVCSKFLNFFQNKVHHDINYKLLLRDITDCKKFLKLNPDIIVTKADKGNITVLMSRNDYHQKTSNILTDKTTYTEINHDPTKYINTQLNIFLGKLVKNKQLEKDTVKNLINNYPHHPNMYFVPKPHKIDLPLRPIVSDINTPLCIFSKFLSNILNAVTSNSPYFLKNSIEFKQKIENVVIPNEHILLSLDVISLFTNLQFDLILEAITYRWPDIKHHTTMSLHWFRQSVLFILEKSYFTFEKKYYMQIKGSPMGSSVSASLAELTMQFLEQKVLDSLTTKPVFYYRYVDDIILCHPNHEIENLLKHFNSFNNSLQFTHETESEQRISFLDTQLIRKNNRIFTNWYRKPTWSGRYTNFFSYVPIAIKINTVNNLIDKAITLSHKDFWEDNLKIIKTTFIKNSYPKELLTRLINTRTNHLTKGKLKLSTNMTTHTTENNTTASFIKLPYIHTNYNFFKKLLKKHNIRTVFVSENNLKKQIFTKLKTSITKDLQTNIIYKIDCQDCGDCYVGETSQYLHKRIYQHTQDQNNSNNKTKESKKNLTELTRHTQTNNHKFDFENTQILYKETNQIKRRIIESYYIHTVKNSVNNRTNTTMDNSTKVILEQMNSICKTIDR</sequence>
<dbReference type="InterPro" id="IPR000305">
    <property type="entry name" value="GIY-YIG_endonuc"/>
</dbReference>
<dbReference type="GO" id="GO:0071897">
    <property type="term" value="P:DNA biosynthetic process"/>
    <property type="evidence" value="ECO:0007669"/>
    <property type="project" value="UniProtKB-ARBA"/>
</dbReference>
<evidence type="ECO:0000256" key="1">
    <source>
        <dbReference type="PROSITE-ProRule" id="PRU00042"/>
    </source>
</evidence>
<evidence type="ECO:0000259" key="2">
    <source>
        <dbReference type="PROSITE" id="PS50157"/>
    </source>
</evidence>
<dbReference type="AlphaFoldDB" id="A0A6M2DUJ6"/>
<keyword evidence="1" id="KW-0862">Zinc</keyword>
<dbReference type="CDD" id="cd00304">
    <property type="entry name" value="RT_like"/>
    <property type="match status" value="1"/>
</dbReference>
<dbReference type="PROSITE" id="PS50164">
    <property type="entry name" value="GIY_YIG"/>
    <property type="match status" value="1"/>
</dbReference>
<dbReference type="PROSITE" id="PS50157">
    <property type="entry name" value="ZINC_FINGER_C2H2_2"/>
    <property type="match status" value="1"/>
</dbReference>
<dbReference type="PANTHER" id="PTHR21301:SF10">
    <property type="entry name" value="REVERSE TRANSCRIPTASE DOMAIN-CONTAINING PROTEIN"/>
    <property type="match status" value="1"/>
</dbReference>
<feature type="domain" description="C2H2-type" evidence="2">
    <location>
        <begin position="720"/>
        <end position="749"/>
    </location>
</feature>
<dbReference type="InterPro" id="IPR058912">
    <property type="entry name" value="HTH_animal"/>
</dbReference>
<dbReference type="GO" id="GO:0008270">
    <property type="term" value="F:zinc ion binding"/>
    <property type="evidence" value="ECO:0007669"/>
    <property type="project" value="UniProtKB-KW"/>
</dbReference>
<name>A0A6M2DUJ6_XENCH</name>
<dbReference type="PANTHER" id="PTHR21301">
    <property type="entry name" value="REVERSE TRANSCRIPTASE"/>
    <property type="match status" value="1"/>
</dbReference>
<evidence type="ECO:0000259" key="4">
    <source>
        <dbReference type="PROSITE" id="PS50878"/>
    </source>
</evidence>
<dbReference type="Pfam" id="PF26215">
    <property type="entry name" value="HTH_animal"/>
    <property type="match status" value="1"/>
</dbReference>
<organism evidence="5">
    <name type="scientific">Xenopsylla cheopis</name>
    <name type="common">Oriental rat flea</name>
    <name type="synonym">Pulex cheopis</name>
    <dbReference type="NCBI Taxonomy" id="163159"/>
    <lineage>
        <taxon>Eukaryota</taxon>
        <taxon>Metazoa</taxon>
        <taxon>Ecdysozoa</taxon>
        <taxon>Arthropoda</taxon>
        <taxon>Hexapoda</taxon>
        <taxon>Insecta</taxon>
        <taxon>Pterygota</taxon>
        <taxon>Neoptera</taxon>
        <taxon>Endopterygota</taxon>
        <taxon>Siphonaptera</taxon>
        <taxon>Pulicidae</taxon>
        <taxon>Xenopsyllinae</taxon>
        <taxon>Xenopsylla</taxon>
    </lineage>
</organism>
<dbReference type="SUPFAM" id="SSF56672">
    <property type="entry name" value="DNA/RNA polymerases"/>
    <property type="match status" value="1"/>
</dbReference>
<dbReference type="InterPro" id="IPR000477">
    <property type="entry name" value="RT_dom"/>
</dbReference>
<dbReference type="EMBL" id="GIIL01005025">
    <property type="protein sequence ID" value="NOV48751.1"/>
    <property type="molecule type" value="Transcribed_RNA"/>
</dbReference>
<evidence type="ECO:0000259" key="3">
    <source>
        <dbReference type="PROSITE" id="PS50164"/>
    </source>
</evidence>
<dbReference type="InterPro" id="IPR013087">
    <property type="entry name" value="Znf_C2H2_type"/>
</dbReference>
<dbReference type="PROSITE" id="PS50878">
    <property type="entry name" value="RT_POL"/>
    <property type="match status" value="1"/>
</dbReference>
<evidence type="ECO:0000313" key="5">
    <source>
        <dbReference type="EMBL" id="NOV48751.1"/>
    </source>
</evidence>
<reference evidence="5" key="1">
    <citation type="submission" date="2020-03" db="EMBL/GenBank/DDBJ databases">
        <title>Transcriptomic Profiling of the Digestive Tract of the Rat Flea, Xenopsylla cheopis, Following Blood Feeding and Infection with Yersinia pestis.</title>
        <authorList>
            <person name="Bland D.M."/>
            <person name="Martens C.A."/>
            <person name="Virtaneva K."/>
            <person name="Kanakabandi K."/>
            <person name="Long D."/>
            <person name="Rosenke R."/>
            <person name="Saturday G.A."/>
            <person name="Hoyt F.H."/>
            <person name="Bruno D.P."/>
            <person name="Ribeiro J.M.C."/>
            <person name="Hinnebusch J."/>
        </authorList>
    </citation>
    <scope>NUCLEOTIDE SEQUENCE</scope>
</reference>
<accession>A0A6M2DUJ6</accession>
<feature type="domain" description="Reverse transcriptase" evidence="4">
    <location>
        <begin position="325"/>
        <end position="577"/>
    </location>
</feature>
<keyword evidence="1" id="KW-0479">Metal-binding</keyword>
<proteinExistence type="predicted"/>
<feature type="domain" description="GIY-YIG" evidence="3">
    <location>
        <begin position="713"/>
        <end position="811"/>
    </location>
</feature>
<dbReference type="PROSITE" id="PS00028">
    <property type="entry name" value="ZINC_FINGER_C2H2_1"/>
    <property type="match status" value="1"/>
</dbReference>